<dbReference type="GeneID" id="18908184"/>
<name>K5UKT7_PHACS</name>
<keyword evidence="3" id="KW-1185">Reference proteome</keyword>
<accession>K5UKT7</accession>
<dbReference type="Proteomes" id="UP000008370">
    <property type="component" value="Unassembled WGS sequence"/>
</dbReference>
<feature type="compositionally biased region" description="Acidic residues" evidence="1">
    <location>
        <begin position="34"/>
        <end position="61"/>
    </location>
</feature>
<sequence length="244" mass="26980">MIRRPRSESIAQRPAAAASAPAKQGKASTKTAPDEEDKIDEAEAEDEDKEVDEEDAGEEGSEGGKPERKAYELVGSGPNVCYLWADGISSLLELDEDRAYVVLKSAALDAFRPVAGLPKDERFEAIEKHLDILRTWSIDATDEAREAPAAQALVKEWNEKTGKNDEEEDEDEDGDGEDDEDGGKGVQWWYEVTLQQERPKDDTSHIEVTLEDAGIWYLTDIKPADKEGDTAMSVVVDHTAHTYD</sequence>
<protein>
    <submittedName>
        <fullName evidence="2">Uncharacterized protein</fullName>
    </submittedName>
</protein>
<dbReference type="EMBL" id="JH930479">
    <property type="protein sequence ID" value="EKM50261.1"/>
    <property type="molecule type" value="Genomic_DNA"/>
</dbReference>
<feature type="region of interest" description="Disordered" evidence="1">
    <location>
        <begin position="1"/>
        <end position="71"/>
    </location>
</feature>
<dbReference type="AlphaFoldDB" id="K5UKT7"/>
<evidence type="ECO:0000313" key="3">
    <source>
        <dbReference type="Proteomes" id="UP000008370"/>
    </source>
</evidence>
<dbReference type="RefSeq" id="XP_007401447.1">
    <property type="nucleotide sequence ID" value="XM_007401385.1"/>
</dbReference>
<evidence type="ECO:0000313" key="2">
    <source>
        <dbReference type="EMBL" id="EKM50261.1"/>
    </source>
</evidence>
<evidence type="ECO:0000256" key="1">
    <source>
        <dbReference type="SAM" id="MobiDB-lite"/>
    </source>
</evidence>
<feature type="region of interest" description="Disordered" evidence="1">
    <location>
        <begin position="154"/>
        <end position="187"/>
    </location>
</feature>
<feature type="compositionally biased region" description="Low complexity" evidence="1">
    <location>
        <begin position="11"/>
        <end position="28"/>
    </location>
</feature>
<dbReference type="InParanoid" id="K5UKT7"/>
<proteinExistence type="predicted"/>
<dbReference type="HOGENOM" id="CLU_1138349_0_0_1"/>
<dbReference type="OrthoDB" id="2803964at2759"/>
<gene>
    <name evidence="2" type="ORF">PHACADRAFT_130960</name>
</gene>
<feature type="compositionally biased region" description="Basic and acidic residues" evidence="1">
    <location>
        <begin position="62"/>
        <end position="71"/>
    </location>
</feature>
<organism evidence="2 3">
    <name type="scientific">Phanerochaete carnosa (strain HHB-10118-sp)</name>
    <name type="common">White-rot fungus</name>
    <name type="synonym">Peniophora carnosa</name>
    <dbReference type="NCBI Taxonomy" id="650164"/>
    <lineage>
        <taxon>Eukaryota</taxon>
        <taxon>Fungi</taxon>
        <taxon>Dikarya</taxon>
        <taxon>Basidiomycota</taxon>
        <taxon>Agaricomycotina</taxon>
        <taxon>Agaricomycetes</taxon>
        <taxon>Polyporales</taxon>
        <taxon>Phanerochaetaceae</taxon>
        <taxon>Phanerochaete</taxon>
    </lineage>
</organism>
<dbReference type="KEGG" id="pco:PHACADRAFT_130960"/>
<reference evidence="2 3" key="1">
    <citation type="journal article" date="2012" name="BMC Genomics">
        <title>Comparative genomics of the white-rot fungi, Phanerochaete carnosa and P. chrysosporium, to elucidate the genetic basis of the distinct wood types they colonize.</title>
        <authorList>
            <person name="Suzuki H."/>
            <person name="MacDonald J."/>
            <person name="Syed K."/>
            <person name="Salamov A."/>
            <person name="Hori C."/>
            <person name="Aerts A."/>
            <person name="Henrissat B."/>
            <person name="Wiebenga A."/>
            <person name="vanKuyk P.A."/>
            <person name="Barry K."/>
            <person name="Lindquist E."/>
            <person name="LaButti K."/>
            <person name="Lapidus A."/>
            <person name="Lucas S."/>
            <person name="Coutinho P."/>
            <person name="Gong Y."/>
            <person name="Samejima M."/>
            <person name="Mahadevan R."/>
            <person name="Abou-Zaid M."/>
            <person name="de Vries R.P."/>
            <person name="Igarashi K."/>
            <person name="Yadav J.S."/>
            <person name="Grigoriev I.V."/>
            <person name="Master E.R."/>
        </authorList>
    </citation>
    <scope>NUCLEOTIDE SEQUENCE [LARGE SCALE GENOMIC DNA]</scope>
    <source>
        <strain evidence="2 3">HHB-10118-sp</strain>
    </source>
</reference>
<feature type="compositionally biased region" description="Acidic residues" evidence="1">
    <location>
        <begin position="165"/>
        <end position="181"/>
    </location>
</feature>